<dbReference type="InterPro" id="IPR001509">
    <property type="entry name" value="Epimerase_deHydtase"/>
</dbReference>
<dbReference type="GO" id="GO:0005829">
    <property type="term" value="C:cytosol"/>
    <property type="evidence" value="ECO:0007669"/>
    <property type="project" value="TreeGrafter"/>
</dbReference>
<evidence type="ECO:0000256" key="4">
    <source>
        <dbReference type="ARBA" id="ARBA00007637"/>
    </source>
</evidence>
<evidence type="ECO:0000256" key="7">
    <source>
        <dbReference type="ARBA" id="ARBA00023027"/>
    </source>
</evidence>
<evidence type="ECO:0000256" key="6">
    <source>
        <dbReference type="ARBA" id="ARBA00018569"/>
    </source>
</evidence>
<keyword evidence="7 10" id="KW-0520">NAD</keyword>
<comment type="similarity">
    <text evidence="4 10">Belongs to the NAD(P)-dependent epimerase/dehydratase family.</text>
</comment>
<evidence type="ECO:0000256" key="10">
    <source>
        <dbReference type="RuleBase" id="RU366046"/>
    </source>
</evidence>
<dbReference type="SUPFAM" id="SSF51735">
    <property type="entry name" value="NAD(P)-binding Rossmann-fold domains"/>
    <property type="match status" value="1"/>
</dbReference>
<protein>
    <recommendedName>
        <fullName evidence="6 10">UDP-glucose 4-epimerase</fullName>
        <ecNumber evidence="5 10">5.1.3.2</ecNumber>
    </recommendedName>
</protein>
<sequence length="389" mass="42908">MRYVFPTRWSGPDFRKQGSSVVLLIKVTTPSPQRASYRGGEHPGRIIMILVTGGAGYIGAHVALELLEDGHDVVVLDNLCNSSRETLSRVETLSGRQVDFIHGDVRSKATLNRLFARHPVNAVVHCAGLKAVGESVREPLRYFETNVSGSVNLCQAMAQAGVFNLLFSSSATVYGDCEQMPLDENCPLGLPTNPYGHSKMMAEHVMKSVARSDPRWSIGLLRYFNPIGAHSSGLLGESPCNTPNNLLPFLLQVANRRRPALHIFGTDYPTPDGTGVRDYLHVVDLAEGHLKALDRIRSEQGVSVWNLGTGQGYSVLEVVHAFERISGKTVPLIFEPRRAGDIAVCWSDPGKALRELDWRARFNLDSMLTDAWRWQCMNPQGYMPTALVS</sequence>
<dbReference type="Proteomes" id="UP000279057">
    <property type="component" value="Unassembled WGS sequence"/>
</dbReference>
<evidence type="ECO:0000256" key="1">
    <source>
        <dbReference type="ARBA" id="ARBA00000083"/>
    </source>
</evidence>
<keyword evidence="8" id="KW-0299">Galactose metabolism</keyword>
<dbReference type="GO" id="GO:0006012">
    <property type="term" value="P:galactose metabolic process"/>
    <property type="evidence" value="ECO:0007669"/>
    <property type="project" value="UniProtKB-UniPathway"/>
</dbReference>
<dbReference type="AlphaFoldDB" id="A0A3M3FJY5"/>
<keyword evidence="10" id="KW-0119">Carbohydrate metabolism</keyword>
<evidence type="ECO:0000256" key="8">
    <source>
        <dbReference type="ARBA" id="ARBA00023144"/>
    </source>
</evidence>
<dbReference type="CDD" id="cd05247">
    <property type="entry name" value="UDP_G4E_1_SDR_e"/>
    <property type="match status" value="1"/>
</dbReference>
<evidence type="ECO:0000256" key="3">
    <source>
        <dbReference type="ARBA" id="ARBA00004947"/>
    </source>
</evidence>
<dbReference type="NCBIfam" id="TIGR01179">
    <property type="entry name" value="galE"/>
    <property type="match status" value="1"/>
</dbReference>
<dbReference type="UniPathway" id="UPA00214"/>
<evidence type="ECO:0000313" key="13">
    <source>
        <dbReference type="Proteomes" id="UP000279057"/>
    </source>
</evidence>
<dbReference type="Gene3D" id="3.90.25.10">
    <property type="entry name" value="UDP-galactose 4-epimerase, domain 1"/>
    <property type="match status" value="1"/>
</dbReference>
<feature type="domain" description="NAD-dependent epimerase/dehydratase" evidence="11">
    <location>
        <begin position="49"/>
        <end position="308"/>
    </location>
</feature>
<organism evidence="12 13">
    <name type="scientific">Pseudomonas savastanoi pv. glycinea</name>
    <name type="common">Pseudomonas syringae pv. glycinea</name>
    <dbReference type="NCBI Taxonomy" id="318"/>
    <lineage>
        <taxon>Bacteria</taxon>
        <taxon>Pseudomonadati</taxon>
        <taxon>Pseudomonadota</taxon>
        <taxon>Gammaproteobacteria</taxon>
        <taxon>Pseudomonadales</taxon>
        <taxon>Pseudomonadaceae</taxon>
        <taxon>Pseudomonas</taxon>
    </lineage>
</organism>
<dbReference type="EC" id="5.1.3.2" evidence="5 10"/>
<name>A0A3M3FJY5_PSESG</name>
<gene>
    <name evidence="12" type="ORF">ALQ74_00330</name>
</gene>
<comment type="caution">
    <text evidence="12">The sequence shown here is derived from an EMBL/GenBank/DDBJ whole genome shotgun (WGS) entry which is preliminary data.</text>
</comment>
<dbReference type="PANTHER" id="PTHR43725:SF47">
    <property type="entry name" value="UDP-GLUCOSE 4-EPIMERASE"/>
    <property type="match status" value="1"/>
</dbReference>
<dbReference type="InterPro" id="IPR005886">
    <property type="entry name" value="UDP_G4E"/>
</dbReference>
<evidence type="ECO:0000256" key="2">
    <source>
        <dbReference type="ARBA" id="ARBA00001911"/>
    </source>
</evidence>
<dbReference type="EMBL" id="RBOM01000223">
    <property type="protein sequence ID" value="RMM61736.1"/>
    <property type="molecule type" value="Genomic_DNA"/>
</dbReference>
<evidence type="ECO:0000256" key="9">
    <source>
        <dbReference type="ARBA" id="ARBA00023235"/>
    </source>
</evidence>
<keyword evidence="9 10" id="KW-0413">Isomerase</keyword>
<dbReference type="GO" id="GO:0003978">
    <property type="term" value="F:UDP-glucose 4-epimerase activity"/>
    <property type="evidence" value="ECO:0007669"/>
    <property type="project" value="UniProtKB-UniRule"/>
</dbReference>
<dbReference type="NCBIfam" id="NF007956">
    <property type="entry name" value="PRK10675.1"/>
    <property type="match status" value="1"/>
</dbReference>
<evidence type="ECO:0000259" key="11">
    <source>
        <dbReference type="Pfam" id="PF01370"/>
    </source>
</evidence>
<evidence type="ECO:0000313" key="12">
    <source>
        <dbReference type="EMBL" id="RMM61736.1"/>
    </source>
</evidence>
<comment type="pathway">
    <text evidence="3 10">Carbohydrate metabolism; galactose metabolism.</text>
</comment>
<dbReference type="InterPro" id="IPR036291">
    <property type="entry name" value="NAD(P)-bd_dom_sf"/>
</dbReference>
<dbReference type="Pfam" id="PF01370">
    <property type="entry name" value="Epimerase"/>
    <property type="match status" value="1"/>
</dbReference>
<dbReference type="Gene3D" id="3.40.50.720">
    <property type="entry name" value="NAD(P)-binding Rossmann-like Domain"/>
    <property type="match status" value="1"/>
</dbReference>
<comment type="cofactor">
    <cofactor evidence="2 10">
        <name>NAD(+)</name>
        <dbReference type="ChEBI" id="CHEBI:57540"/>
    </cofactor>
</comment>
<reference evidence="12 13" key="1">
    <citation type="submission" date="2018-08" db="EMBL/GenBank/DDBJ databases">
        <title>Recombination of ecologically and evolutionarily significant loci maintains genetic cohesion in the Pseudomonas syringae species complex.</title>
        <authorList>
            <person name="Dillon M."/>
            <person name="Thakur S."/>
            <person name="Almeida R.N.D."/>
            <person name="Weir B.S."/>
            <person name="Guttman D.S."/>
        </authorList>
    </citation>
    <scope>NUCLEOTIDE SEQUENCE [LARGE SCALE GENOMIC DNA]</scope>
    <source>
        <strain evidence="12 13">ICMP 4332</strain>
    </source>
</reference>
<evidence type="ECO:0000256" key="5">
    <source>
        <dbReference type="ARBA" id="ARBA00013189"/>
    </source>
</evidence>
<comment type="subunit">
    <text evidence="10">Homodimer.</text>
</comment>
<proteinExistence type="inferred from homology"/>
<accession>A0A3M3FJY5</accession>
<dbReference type="PANTHER" id="PTHR43725">
    <property type="entry name" value="UDP-GLUCOSE 4-EPIMERASE"/>
    <property type="match status" value="1"/>
</dbReference>
<comment type="catalytic activity">
    <reaction evidence="1 10">
        <text>UDP-alpha-D-glucose = UDP-alpha-D-galactose</text>
        <dbReference type="Rhea" id="RHEA:22168"/>
        <dbReference type="ChEBI" id="CHEBI:58885"/>
        <dbReference type="ChEBI" id="CHEBI:66914"/>
        <dbReference type="EC" id="5.1.3.2"/>
    </reaction>
</comment>